<keyword evidence="1" id="KW-0812">Transmembrane</keyword>
<evidence type="ECO:0000313" key="3">
    <source>
        <dbReference type="Proteomes" id="UP000241222"/>
    </source>
</evidence>
<keyword evidence="3" id="KW-1185">Reference proteome</keyword>
<feature type="transmembrane region" description="Helical" evidence="1">
    <location>
        <begin position="29"/>
        <end position="51"/>
    </location>
</feature>
<comment type="caution">
    <text evidence="2">The sequence shown here is derived from an EMBL/GenBank/DDBJ whole genome shotgun (WGS) entry which is preliminary data.</text>
</comment>
<feature type="transmembrane region" description="Helical" evidence="1">
    <location>
        <begin position="71"/>
        <end position="95"/>
    </location>
</feature>
<accession>A0A2T3J3Q2</accession>
<protein>
    <submittedName>
        <fullName evidence="2">Uncharacterized protein</fullName>
    </submittedName>
</protein>
<reference evidence="2 3" key="1">
    <citation type="submission" date="2018-03" db="EMBL/GenBank/DDBJ databases">
        <title>Whole genome sequencing of Histamine producing bacteria.</title>
        <authorList>
            <person name="Butler K."/>
        </authorList>
    </citation>
    <scope>NUCLEOTIDE SEQUENCE [LARGE SCALE GENOMIC DNA]</scope>
    <source>
        <strain evidence="2 3">JCM 13586</strain>
    </source>
</reference>
<evidence type="ECO:0000313" key="2">
    <source>
        <dbReference type="EMBL" id="PSU35914.1"/>
    </source>
</evidence>
<dbReference type="RefSeq" id="WP_107347269.1">
    <property type="nucleotide sequence ID" value="NZ_PYMH01000001.1"/>
</dbReference>
<keyword evidence="1" id="KW-1133">Transmembrane helix</keyword>
<sequence>MESLVVLLAAILWTAGRYCIHTPEQWQAKPWFIKGIAISLALFPAIFFSHWDELISSARFLSNNQIIACEISLRLFLIVMAIQSFIGLIFIVSSFKNKGQ</sequence>
<gene>
    <name evidence="2" type="ORF">C9I99_02520</name>
</gene>
<keyword evidence="1" id="KW-0472">Membrane</keyword>
<dbReference type="Proteomes" id="UP000241222">
    <property type="component" value="Unassembled WGS sequence"/>
</dbReference>
<evidence type="ECO:0000256" key="1">
    <source>
        <dbReference type="SAM" id="Phobius"/>
    </source>
</evidence>
<organism evidence="2 3">
    <name type="scientific">Photobacterium lutimaris</name>
    <dbReference type="NCBI Taxonomy" id="388278"/>
    <lineage>
        <taxon>Bacteria</taxon>
        <taxon>Pseudomonadati</taxon>
        <taxon>Pseudomonadota</taxon>
        <taxon>Gammaproteobacteria</taxon>
        <taxon>Vibrionales</taxon>
        <taxon>Vibrionaceae</taxon>
        <taxon>Photobacterium</taxon>
    </lineage>
</organism>
<proteinExistence type="predicted"/>
<dbReference type="AlphaFoldDB" id="A0A2T3J3Q2"/>
<dbReference type="EMBL" id="PYMH01000001">
    <property type="protein sequence ID" value="PSU35914.1"/>
    <property type="molecule type" value="Genomic_DNA"/>
</dbReference>
<dbReference type="OrthoDB" id="5829422at2"/>
<name>A0A2T3J3Q2_9GAMM</name>